<dbReference type="EMBL" id="JABBWM010000028">
    <property type="protein sequence ID" value="KAG2108220.1"/>
    <property type="molecule type" value="Genomic_DNA"/>
</dbReference>
<proteinExistence type="inferred from homology"/>
<dbReference type="GO" id="GO:0005524">
    <property type="term" value="F:ATP binding"/>
    <property type="evidence" value="ECO:0007669"/>
    <property type="project" value="UniProtKB-KW"/>
</dbReference>
<keyword evidence="6" id="KW-1185">Reference proteome</keyword>
<feature type="domain" description="AAA ATPase AAA+ lid" evidence="4">
    <location>
        <begin position="2"/>
        <end position="40"/>
    </location>
</feature>
<name>A0A9P7F5V1_9AGAM</name>
<dbReference type="PANTHER" id="PTHR23069:SF0">
    <property type="entry name" value="TAT-BINDING HOMOLOG 7"/>
    <property type="match status" value="1"/>
</dbReference>
<dbReference type="Pfam" id="PF17862">
    <property type="entry name" value="AAA_lid_3"/>
    <property type="match status" value="1"/>
</dbReference>
<organism evidence="5 6">
    <name type="scientific">Suillus discolor</name>
    <dbReference type="NCBI Taxonomy" id="1912936"/>
    <lineage>
        <taxon>Eukaryota</taxon>
        <taxon>Fungi</taxon>
        <taxon>Dikarya</taxon>
        <taxon>Basidiomycota</taxon>
        <taxon>Agaricomycotina</taxon>
        <taxon>Agaricomycetes</taxon>
        <taxon>Agaricomycetidae</taxon>
        <taxon>Boletales</taxon>
        <taxon>Suillineae</taxon>
        <taxon>Suillaceae</taxon>
        <taxon>Suillus</taxon>
    </lineage>
</organism>
<keyword evidence="3" id="KW-0067">ATP-binding</keyword>
<reference evidence="5" key="1">
    <citation type="journal article" date="2020" name="New Phytol.">
        <title>Comparative genomics reveals dynamic genome evolution in host specialist ectomycorrhizal fungi.</title>
        <authorList>
            <person name="Lofgren L.A."/>
            <person name="Nguyen N.H."/>
            <person name="Vilgalys R."/>
            <person name="Ruytinx J."/>
            <person name="Liao H.L."/>
            <person name="Branco S."/>
            <person name="Kuo A."/>
            <person name="LaButti K."/>
            <person name="Lipzen A."/>
            <person name="Andreopoulos W."/>
            <person name="Pangilinan J."/>
            <person name="Riley R."/>
            <person name="Hundley H."/>
            <person name="Na H."/>
            <person name="Barry K."/>
            <person name="Grigoriev I.V."/>
            <person name="Stajich J.E."/>
            <person name="Kennedy P.G."/>
        </authorList>
    </citation>
    <scope>NUCLEOTIDE SEQUENCE</scope>
    <source>
        <strain evidence="5">FC423</strain>
    </source>
</reference>
<dbReference type="GO" id="GO:0006334">
    <property type="term" value="P:nucleosome assembly"/>
    <property type="evidence" value="ECO:0007669"/>
    <property type="project" value="TreeGrafter"/>
</dbReference>
<dbReference type="GO" id="GO:0045815">
    <property type="term" value="P:transcription initiation-coupled chromatin remodeling"/>
    <property type="evidence" value="ECO:0007669"/>
    <property type="project" value="TreeGrafter"/>
</dbReference>
<dbReference type="Gene3D" id="1.10.8.60">
    <property type="match status" value="1"/>
</dbReference>
<evidence type="ECO:0000259" key="4">
    <source>
        <dbReference type="Pfam" id="PF17862"/>
    </source>
</evidence>
<dbReference type="GeneID" id="64692426"/>
<dbReference type="OrthoDB" id="2650158at2759"/>
<evidence type="ECO:0000256" key="3">
    <source>
        <dbReference type="ARBA" id="ARBA00022840"/>
    </source>
</evidence>
<dbReference type="GO" id="GO:0006337">
    <property type="term" value="P:nucleosome disassembly"/>
    <property type="evidence" value="ECO:0007669"/>
    <property type="project" value="TreeGrafter"/>
</dbReference>
<evidence type="ECO:0000256" key="2">
    <source>
        <dbReference type="ARBA" id="ARBA00022741"/>
    </source>
</evidence>
<dbReference type="PANTHER" id="PTHR23069">
    <property type="entry name" value="AAA DOMAIN-CONTAINING"/>
    <property type="match status" value="1"/>
</dbReference>
<evidence type="ECO:0000313" key="6">
    <source>
        <dbReference type="Proteomes" id="UP000823399"/>
    </source>
</evidence>
<comment type="caution">
    <text evidence="5">The sequence shown here is derived from an EMBL/GenBank/DDBJ whole genome shotgun (WGS) entry which is preliminary data.</text>
</comment>
<dbReference type="GO" id="GO:0003682">
    <property type="term" value="F:chromatin binding"/>
    <property type="evidence" value="ECO:0007669"/>
    <property type="project" value="TreeGrafter"/>
</dbReference>
<feature type="non-terminal residue" evidence="5">
    <location>
        <position position="1"/>
    </location>
</feature>
<accession>A0A9P7F5V1</accession>
<evidence type="ECO:0000256" key="1">
    <source>
        <dbReference type="ARBA" id="ARBA00006914"/>
    </source>
</evidence>
<dbReference type="AlphaFoldDB" id="A0A9P7F5V1"/>
<evidence type="ECO:0000313" key="5">
    <source>
        <dbReference type="EMBL" id="KAG2108220.1"/>
    </source>
</evidence>
<sequence length="65" mass="7371">ENIKGLAKFTKGYGGADLRALCMEAALNAIQRRYPQIYQSSDRLLLKPETISVTFRDFMISIKSM</sequence>
<dbReference type="GO" id="GO:0005634">
    <property type="term" value="C:nucleus"/>
    <property type="evidence" value="ECO:0007669"/>
    <property type="project" value="TreeGrafter"/>
</dbReference>
<dbReference type="Proteomes" id="UP000823399">
    <property type="component" value="Unassembled WGS sequence"/>
</dbReference>
<gene>
    <name evidence="5" type="ORF">F5147DRAFT_536874</name>
</gene>
<keyword evidence="2" id="KW-0547">Nucleotide-binding</keyword>
<comment type="similarity">
    <text evidence="1">Belongs to the AAA ATPase family.</text>
</comment>
<dbReference type="GO" id="GO:0016887">
    <property type="term" value="F:ATP hydrolysis activity"/>
    <property type="evidence" value="ECO:0007669"/>
    <property type="project" value="TreeGrafter"/>
</dbReference>
<dbReference type="GO" id="GO:0042393">
    <property type="term" value="F:histone binding"/>
    <property type="evidence" value="ECO:0007669"/>
    <property type="project" value="TreeGrafter"/>
</dbReference>
<protein>
    <recommendedName>
        <fullName evidence="4">AAA ATPase AAA+ lid domain-containing protein</fullName>
    </recommendedName>
</protein>
<dbReference type="InterPro" id="IPR045199">
    <property type="entry name" value="ATAD2-like"/>
</dbReference>
<dbReference type="InterPro" id="IPR041569">
    <property type="entry name" value="AAA_lid_3"/>
</dbReference>
<dbReference type="RefSeq" id="XP_041292739.1">
    <property type="nucleotide sequence ID" value="XM_041430167.1"/>
</dbReference>
<feature type="non-terminal residue" evidence="5">
    <location>
        <position position="65"/>
    </location>
</feature>